<dbReference type="Gene3D" id="1.10.1280.10">
    <property type="entry name" value="Di-copper center containing domain from catechol oxidase"/>
    <property type="match status" value="1"/>
</dbReference>
<gene>
    <name evidence="6" type="ORF">QBC38DRAFT_451515</name>
</gene>
<reference evidence="6" key="2">
    <citation type="submission" date="2023-05" db="EMBL/GenBank/DDBJ databases">
        <authorList>
            <consortium name="Lawrence Berkeley National Laboratory"/>
            <person name="Steindorff A."/>
            <person name="Hensen N."/>
            <person name="Bonometti L."/>
            <person name="Westerberg I."/>
            <person name="Brannstrom I.O."/>
            <person name="Guillou S."/>
            <person name="Cros-Aarteil S."/>
            <person name="Calhoun S."/>
            <person name="Haridas S."/>
            <person name="Kuo A."/>
            <person name="Mondo S."/>
            <person name="Pangilinan J."/>
            <person name="Riley R."/>
            <person name="Labutti K."/>
            <person name="Andreopoulos B."/>
            <person name="Lipzen A."/>
            <person name="Chen C."/>
            <person name="Yanf M."/>
            <person name="Daum C."/>
            <person name="Ng V."/>
            <person name="Clum A."/>
            <person name="Ohm R."/>
            <person name="Martin F."/>
            <person name="Silar P."/>
            <person name="Natvig D."/>
            <person name="Lalanne C."/>
            <person name="Gautier V."/>
            <person name="Ament-Velasquez S.L."/>
            <person name="Kruys A."/>
            <person name="Hutchinson M.I."/>
            <person name="Powell A.J."/>
            <person name="Barry K."/>
            <person name="Miller A.N."/>
            <person name="Grigoriev I.V."/>
            <person name="Debuchy R."/>
            <person name="Gladieux P."/>
            <person name="Thoren M.H."/>
            <person name="Johannesson H."/>
        </authorList>
    </citation>
    <scope>NUCLEOTIDE SEQUENCE</scope>
    <source>
        <strain evidence="6">CBS 990.96</strain>
    </source>
</reference>
<dbReference type="PROSITE" id="PS00498">
    <property type="entry name" value="TYROSINASE_2"/>
    <property type="match status" value="1"/>
</dbReference>
<evidence type="ECO:0000259" key="5">
    <source>
        <dbReference type="PROSITE" id="PS00498"/>
    </source>
</evidence>
<name>A0AAN7H7H8_9PEZI</name>
<reference evidence="6" key="1">
    <citation type="journal article" date="2023" name="Mol. Phylogenet. Evol.">
        <title>Genome-scale phylogeny and comparative genomics of the fungal order Sordariales.</title>
        <authorList>
            <person name="Hensen N."/>
            <person name="Bonometti L."/>
            <person name="Westerberg I."/>
            <person name="Brannstrom I.O."/>
            <person name="Guillou S."/>
            <person name="Cros-Aarteil S."/>
            <person name="Calhoun S."/>
            <person name="Haridas S."/>
            <person name="Kuo A."/>
            <person name="Mondo S."/>
            <person name="Pangilinan J."/>
            <person name="Riley R."/>
            <person name="LaButti K."/>
            <person name="Andreopoulos B."/>
            <person name="Lipzen A."/>
            <person name="Chen C."/>
            <person name="Yan M."/>
            <person name="Daum C."/>
            <person name="Ng V."/>
            <person name="Clum A."/>
            <person name="Steindorff A."/>
            <person name="Ohm R.A."/>
            <person name="Martin F."/>
            <person name="Silar P."/>
            <person name="Natvig D.O."/>
            <person name="Lalanne C."/>
            <person name="Gautier V."/>
            <person name="Ament-Velasquez S.L."/>
            <person name="Kruys A."/>
            <person name="Hutchinson M.I."/>
            <person name="Powell A.J."/>
            <person name="Barry K."/>
            <person name="Miller A.N."/>
            <person name="Grigoriev I.V."/>
            <person name="Debuchy R."/>
            <person name="Gladieux P."/>
            <person name="Hiltunen Thoren M."/>
            <person name="Johannesson H."/>
        </authorList>
    </citation>
    <scope>NUCLEOTIDE SEQUENCE</scope>
    <source>
        <strain evidence="6">CBS 990.96</strain>
    </source>
</reference>
<dbReference type="PRINTS" id="PR00092">
    <property type="entry name" value="TYROSINASE"/>
</dbReference>
<feature type="signal peptide" evidence="3">
    <location>
        <begin position="1"/>
        <end position="19"/>
    </location>
</feature>
<evidence type="ECO:0000313" key="6">
    <source>
        <dbReference type="EMBL" id="KAK4231139.1"/>
    </source>
</evidence>
<dbReference type="GO" id="GO:0046872">
    <property type="term" value="F:metal ion binding"/>
    <property type="evidence" value="ECO:0007669"/>
    <property type="project" value="UniProtKB-KW"/>
</dbReference>
<dbReference type="GO" id="GO:0016491">
    <property type="term" value="F:oxidoreductase activity"/>
    <property type="evidence" value="ECO:0007669"/>
    <property type="project" value="InterPro"/>
</dbReference>
<feature type="domain" description="Tyrosinase copper-binding" evidence="4">
    <location>
        <begin position="92"/>
        <end position="109"/>
    </location>
</feature>
<keyword evidence="7" id="KW-1185">Reference proteome</keyword>
<dbReference type="InterPro" id="IPR002227">
    <property type="entry name" value="Tyrosinase_Cu-bd"/>
</dbReference>
<evidence type="ECO:0000256" key="1">
    <source>
        <dbReference type="ARBA" id="ARBA00022723"/>
    </source>
</evidence>
<dbReference type="Proteomes" id="UP001301958">
    <property type="component" value="Unassembled WGS sequence"/>
</dbReference>
<feature type="domain" description="Tyrosinase copper-binding" evidence="5">
    <location>
        <begin position="244"/>
        <end position="255"/>
    </location>
</feature>
<organism evidence="6 7">
    <name type="scientific">Podospora fimiseda</name>
    <dbReference type="NCBI Taxonomy" id="252190"/>
    <lineage>
        <taxon>Eukaryota</taxon>
        <taxon>Fungi</taxon>
        <taxon>Dikarya</taxon>
        <taxon>Ascomycota</taxon>
        <taxon>Pezizomycotina</taxon>
        <taxon>Sordariomycetes</taxon>
        <taxon>Sordariomycetidae</taxon>
        <taxon>Sordariales</taxon>
        <taxon>Podosporaceae</taxon>
        <taxon>Podospora</taxon>
    </lineage>
</organism>
<evidence type="ECO:0000259" key="4">
    <source>
        <dbReference type="PROSITE" id="PS00497"/>
    </source>
</evidence>
<proteinExistence type="predicted"/>
<dbReference type="SUPFAM" id="SSF48056">
    <property type="entry name" value="Di-copper centre-containing domain"/>
    <property type="match status" value="1"/>
</dbReference>
<keyword evidence="1" id="KW-0479">Metal-binding</keyword>
<dbReference type="InterPro" id="IPR050316">
    <property type="entry name" value="Tyrosinase/Hemocyanin"/>
</dbReference>
<sequence>MKFSTLVILAAGIAETVYANPVPEEKGKGKGKKCKNPVKRRAWHTLTNAAKKAYLDAEVCVMNTPSTLPLPGVRNKYDELVSIHQLHALTIHSTGVFLPWHRWYMDLHERLLQACGYNGGIPYWDELRDSNLTNSNQSSIFTGGPYGFGTDAPCLTDGPFVGQVSAIGPYWNITDGCIGRSHNIGNPLKGNFFFPGVDVPTELARCNTLTTYVDFATCLYFVPHVSGHIAMGSIRGDAHASPSDPVFWLHHSYVDKVWWDWQQVDPATRTYAIGGNNKQDPSIGFLELPGNMTEEAINIFQSEPNAAQLALIPVGDEGDGGNTVTLNHILTSFGQIPDATVGDVMDSKGGYLCFEYE</sequence>
<keyword evidence="2" id="KW-0186">Copper</keyword>
<dbReference type="AlphaFoldDB" id="A0AAN7H7H8"/>
<dbReference type="Pfam" id="PF00264">
    <property type="entry name" value="Tyrosinase"/>
    <property type="match status" value="1"/>
</dbReference>
<accession>A0AAN7H7H8</accession>
<evidence type="ECO:0000256" key="3">
    <source>
        <dbReference type="SAM" id="SignalP"/>
    </source>
</evidence>
<dbReference type="PROSITE" id="PS00497">
    <property type="entry name" value="TYROSINASE_1"/>
    <property type="match status" value="1"/>
</dbReference>
<dbReference type="PANTHER" id="PTHR11474:SF126">
    <property type="entry name" value="TYROSINASE-LIKE PROTEIN TYR-1-RELATED"/>
    <property type="match status" value="1"/>
</dbReference>
<dbReference type="InterPro" id="IPR008922">
    <property type="entry name" value="Di-copper_centre_dom_sf"/>
</dbReference>
<keyword evidence="3" id="KW-0732">Signal</keyword>
<comment type="caution">
    <text evidence="6">The sequence shown here is derived from an EMBL/GenBank/DDBJ whole genome shotgun (WGS) entry which is preliminary data.</text>
</comment>
<dbReference type="EMBL" id="MU865294">
    <property type="protein sequence ID" value="KAK4231139.1"/>
    <property type="molecule type" value="Genomic_DNA"/>
</dbReference>
<evidence type="ECO:0000313" key="7">
    <source>
        <dbReference type="Proteomes" id="UP001301958"/>
    </source>
</evidence>
<dbReference type="PANTHER" id="PTHR11474">
    <property type="entry name" value="TYROSINASE FAMILY MEMBER"/>
    <property type="match status" value="1"/>
</dbReference>
<protein>
    <submittedName>
        <fullName evidence="6">Di-copper centre-containing protein</fullName>
    </submittedName>
</protein>
<evidence type="ECO:0000256" key="2">
    <source>
        <dbReference type="ARBA" id="ARBA00023008"/>
    </source>
</evidence>
<feature type="chain" id="PRO_5042864431" evidence="3">
    <location>
        <begin position="20"/>
        <end position="357"/>
    </location>
</feature>